<dbReference type="KEGG" id="thu:AC731_001540"/>
<proteinExistence type="predicted"/>
<gene>
    <name evidence="3" type="ORF">AC731_001540</name>
</gene>
<dbReference type="GO" id="GO:0032259">
    <property type="term" value="P:methylation"/>
    <property type="evidence" value="ECO:0007669"/>
    <property type="project" value="UniProtKB-KW"/>
</dbReference>
<dbReference type="RefSeq" id="WP_048708837.1">
    <property type="nucleotide sequence ID" value="NZ_CP014646.1"/>
</dbReference>
<protein>
    <submittedName>
        <fullName evidence="3">SAM-dependent methyltransferase</fullName>
    </submittedName>
</protein>
<reference evidence="4" key="1">
    <citation type="submission" date="2016-03" db="EMBL/GenBank/DDBJ databases">
        <authorList>
            <person name="Ma C."/>
            <person name="Zhou S."/>
            <person name="Yang G."/>
        </authorList>
    </citation>
    <scope>NUCLEOTIDE SEQUENCE [LARGE SCALE GENOMIC DNA]</scope>
    <source>
        <strain evidence="4">SgZ-1</strain>
    </source>
</reference>
<dbReference type="SUPFAM" id="SSF53335">
    <property type="entry name" value="S-adenosyl-L-methionine-dependent methyltransferases"/>
    <property type="match status" value="1"/>
</dbReference>
<dbReference type="InterPro" id="IPR029063">
    <property type="entry name" value="SAM-dependent_MTases_sf"/>
</dbReference>
<dbReference type="Proteomes" id="UP000036902">
    <property type="component" value="Chromosome"/>
</dbReference>
<dbReference type="Gene3D" id="3.40.50.150">
    <property type="entry name" value="Vaccinia Virus protein VP39"/>
    <property type="match status" value="1"/>
</dbReference>
<evidence type="ECO:0000256" key="1">
    <source>
        <dbReference type="ARBA" id="ARBA00022679"/>
    </source>
</evidence>
<name>A0A140IDC0_9RHOO</name>
<evidence type="ECO:0000313" key="3">
    <source>
        <dbReference type="EMBL" id="AMO35745.1"/>
    </source>
</evidence>
<feature type="domain" description="Methyltransferase" evidence="2">
    <location>
        <begin position="44"/>
        <end position="138"/>
    </location>
</feature>
<dbReference type="PANTHER" id="PTHR43861">
    <property type="entry name" value="TRANS-ACONITATE 2-METHYLTRANSFERASE-RELATED"/>
    <property type="match status" value="1"/>
</dbReference>
<dbReference type="STRING" id="1134435.AC731_001540"/>
<keyword evidence="4" id="KW-1185">Reference proteome</keyword>
<dbReference type="Pfam" id="PF13649">
    <property type="entry name" value="Methyltransf_25"/>
    <property type="match status" value="1"/>
</dbReference>
<dbReference type="GO" id="GO:0008168">
    <property type="term" value="F:methyltransferase activity"/>
    <property type="evidence" value="ECO:0007669"/>
    <property type="project" value="UniProtKB-KW"/>
</dbReference>
<evidence type="ECO:0000259" key="2">
    <source>
        <dbReference type="Pfam" id="PF13649"/>
    </source>
</evidence>
<keyword evidence="1 3" id="KW-0808">Transferase</keyword>
<evidence type="ECO:0000313" key="4">
    <source>
        <dbReference type="Proteomes" id="UP000036902"/>
    </source>
</evidence>
<sequence>MDQNSIWSKRYSDAGQDYLFGTEPNRFLARREQRLQDGRNAISIADGEGRNSVWLAEQGLEVTGIEISAVAIEKARHLAAARKVEVNFVQADMLAPGWPPAELQAAFDWVIGIFIQFVGPEWRDRQFEVMKQLARPGGRILLQGYTPKQLEYRTGGPSAAENLYTEDILREAFADWEIEELVEYEDTIAEGSGHVGRSALIGMVARKPA</sequence>
<accession>A0A140IDC0</accession>
<dbReference type="CDD" id="cd02440">
    <property type="entry name" value="AdoMet_MTases"/>
    <property type="match status" value="1"/>
</dbReference>
<organism evidence="3 4">
    <name type="scientific">Thauera humireducens</name>
    <dbReference type="NCBI Taxonomy" id="1134435"/>
    <lineage>
        <taxon>Bacteria</taxon>
        <taxon>Pseudomonadati</taxon>
        <taxon>Pseudomonadota</taxon>
        <taxon>Betaproteobacteria</taxon>
        <taxon>Rhodocyclales</taxon>
        <taxon>Zoogloeaceae</taxon>
        <taxon>Thauera</taxon>
    </lineage>
</organism>
<keyword evidence="3" id="KW-0489">Methyltransferase</keyword>
<dbReference type="InterPro" id="IPR041698">
    <property type="entry name" value="Methyltransf_25"/>
</dbReference>
<dbReference type="EMBL" id="CP014646">
    <property type="protein sequence ID" value="AMO35745.1"/>
    <property type="molecule type" value="Genomic_DNA"/>
</dbReference>
<dbReference type="AlphaFoldDB" id="A0A140IDC0"/>
<dbReference type="PANTHER" id="PTHR43861:SF3">
    <property type="entry name" value="PUTATIVE (AFU_ORTHOLOGUE AFUA_2G14390)-RELATED"/>
    <property type="match status" value="1"/>
</dbReference>